<dbReference type="Gene3D" id="3.30.499.10">
    <property type="entry name" value="Aconitase, domain 3"/>
    <property type="match status" value="2"/>
</dbReference>
<dbReference type="InterPro" id="IPR050067">
    <property type="entry name" value="IPM_dehydratase_rel_enz"/>
</dbReference>
<keyword evidence="2" id="KW-0028">Amino-acid biosynthesis</keyword>
<protein>
    <submittedName>
        <fullName evidence="10">3-isopropylmalate dehydratase large subunit</fullName>
    </submittedName>
</protein>
<evidence type="ECO:0000313" key="10">
    <source>
        <dbReference type="EMBL" id="WDE98848.1"/>
    </source>
</evidence>
<evidence type="ECO:0000256" key="2">
    <source>
        <dbReference type="ARBA" id="ARBA00022430"/>
    </source>
</evidence>
<keyword evidence="4" id="KW-0479">Metal-binding</keyword>
<comment type="cofactor">
    <cofactor evidence="1">
        <name>[4Fe-4S] cluster</name>
        <dbReference type="ChEBI" id="CHEBI:49883"/>
    </cofactor>
</comment>
<gene>
    <name evidence="10" type="ORF">PQO03_13490</name>
</gene>
<dbReference type="InterPro" id="IPR036008">
    <property type="entry name" value="Aconitase_4Fe-4S_dom"/>
</dbReference>
<keyword evidence="2" id="KW-0432">Leucine biosynthesis</keyword>
<evidence type="ECO:0000313" key="11">
    <source>
        <dbReference type="Proteomes" id="UP001214250"/>
    </source>
</evidence>
<dbReference type="PANTHER" id="PTHR43822">
    <property type="entry name" value="HOMOACONITASE, MITOCHONDRIAL-RELATED"/>
    <property type="match status" value="1"/>
</dbReference>
<dbReference type="InterPro" id="IPR001030">
    <property type="entry name" value="Acoase/IPM_deHydtase_lsu_aba"/>
</dbReference>
<evidence type="ECO:0000256" key="8">
    <source>
        <dbReference type="ARBA" id="ARBA00023304"/>
    </source>
</evidence>
<evidence type="ECO:0000259" key="9">
    <source>
        <dbReference type="Pfam" id="PF00330"/>
    </source>
</evidence>
<dbReference type="NCBIfam" id="NF001614">
    <property type="entry name" value="PRK00402.1"/>
    <property type="match status" value="1"/>
</dbReference>
<keyword evidence="11" id="KW-1185">Reference proteome</keyword>
<accession>A0ABY7W3K9</accession>
<dbReference type="RefSeq" id="WP_274153717.1">
    <property type="nucleotide sequence ID" value="NZ_CP117812.1"/>
</dbReference>
<reference evidence="10 11" key="1">
    <citation type="submission" date="2023-02" db="EMBL/GenBank/DDBJ databases">
        <title>Genome sequence of Lentisphaera profundi SAORIC-696.</title>
        <authorList>
            <person name="Kim e."/>
            <person name="Cho J.-C."/>
            <person name="Choi A."/>
            <person name="Kang I."/>
        </authorList>
    </citation>
    <scope>NUCLEOTIDE SEQUENCE [LARGE SCALE GENOMIC DNA]</scope>
    <source>
        <strain evidence="10 11">SAORIC-696</strain>
    </source>
</reference>
<dbReference type="InterPro" id="IPR018136">
    <property type="entry name" value="Aconitase_4Fe-4S_BS"/>
</dbReference>
<name>A0ABY7W3K9_9BACT</name>
<dbReference type="CDD" id="cd01583">
    <property type="entry name" value="IPMI"/>
    <property type="match status" value="1"/>
</dbReference>
<dbReference type="EMBL" id="CP117812">
    <property type="protein sequence ID" value="WDE98848.1"/>
    <property type="molecule type" value="Genomic_DNA"/>
</dbReference>
<dbReference type="Proteomes" id="UP001214250">
    <property type="component" value="Chromosome 2"/>
</dbReference>
<keyword evidence="8" id="KW-0100">Branched-chain amino acid biosynthesis</keyword>
<evidence type="ECO:0000256" key="5">
    <source>
        <dbReference type="ARBA" id="ARBA00023004"/>
    </source>
</evidence>
<dbReference type="InterPro" id="IPR006251">
    <property type="entry name" value="Homoacnase/IPMdehydase_lsu"/>
</dbReference>
<proteinExistence type="predicted"/>
<evidence type="ECO:0000256" key="7">
    <source>
        <dbReference type="ARBA" id="ARBA00023239"/>
    </source>
</evidence>
<dbReference type="Pfam" id="PF00330">
    <property type="entry name" value="Aconitase"/>
    <property type="match status" value="1"/>
</dbReference>
<dbReference type="NCBIfam" id="TIGR01343">
    <property type="entry name" value="hacA_fam"/>
    <property type="match status" value="1"/>
</dbReference>
<dbReference type="PRINTS" id="PR00415">
    <property type="entry name" value="ACONITASE"/>
</dbReference>
<feature type="domain" description="Aconitase/3-isopropylmalate dehydratase large subunit alpha/beta/alpha" evidence="9">
    <location>
        <begin position="69"/>
        <end position="422"/>
    </location>
</feature>
<sequence length="433" mass="46809">MGMTLTEKIIANAAGRESVKAGENVWLDVNVLMTHDVCGPGTIGIFKDKFGADAKVFDKENVVIIPDHYIFTEDKRAMRNIDILTEFAKEQDLPHYYQPGTDNYMGVCHVTLPEKGHVRPGEIILGTDSHTCTHGALGAFATGIGNTDAAFTMGTGRTWLKIPETIKFVLNGKLPKTMMAKDLILHMIGEIGFSGATYCAMEFEGPVIDELSIEERMTICNMAIEAGGKNGVIAADAKVEAYVKERTNVPYTLLKADADAHYKDVYEINVSELEPTVAIPSAPDKRKGVSEIAGTKLTRAYIGSCTGGKTEDFAAAAEIMYGQKVAMDTFVVPSTTFVEKDMNTLKFKDKTYMEIFLEAGCRIGPPGCAACLGGPEDTFGRANGQEIVVSTTNRNFPGRMGSMQAKVFLASPYVAAASALTGVITKPDSYLED</sequence>
<evidence type="ECO:0000256" key="3">
    <source>
        <dbReference type="ARBA" id="ARBA00022485"/>
    </source>
</evidence>
<evidence type="ECO:0000256" key="1">
    <source>
        <dbReference type="ARBA" id="ARBA00001966"/>
    </source>
</evidence>
<dbReference type="NCBIfam" id="TIGR02086">
    <property type="entry name" value="IPMI_arch"/>
    <property type="match status" value="1"/>
</dbReference>
<evidence type="ECO:0000256" key="6">
    <source>
        <dbReference type="ARBA" id="ARBA00023014"/>
    </source>
</evidence>
<dbReference type="InterPro" id="IPR011826">
    <property type="entry name" value="HAcnase/IPMdehydase_lsu_prok"/>
</dbReference>
<keyword evidence="7" id="KW-0456">Lyase</keyword>
<keyword evidence="6" id="KW-0411">Iron-sulfur</keyword>
<keyword evidence="5" id="KW-0408">Iron</keyword>
<dbReference type="PANTHER" id="PTHR43822:SF2">
    <property type="entry name" value="HOMOACONITASE, MITOCHONDRIAL"/>
    <property type="match status" value="1"/>
</dbReference>
<dbReference type="InterPro" id="IPR033941">
    <property type="entry name" value="IPMI_cat"/>
</dbReference>
<dbReference type="InterPro" id="IPR015931">
    <property type="entry name" value="Acnase/IPM_dHydase_lsu_aba_1/3"/>
</dbReference>
<keyword evidence="3" id="KW-0004">4Fe-4S</keyword>
<organism evidence="10 11">
    <name type="scientific">Lentisphaera profundi</name>
    <dbReference type="NCBI Taxonomy" id="1658616"/>
    <lineage>
        <taxon>Bacteria</taxon>
        <taxon>Pseudomonadati</taxon>
        <taxon>Lentisphaerota</taxon>
        <taxon>Lentisphaeria</taxon>
        <taxon>Lentisphaerales</taxon>
        <taxon>Lentisphaeraceae</taxon>
        <taxon>Lentisphaera</taxon>
    </lineage>
</organism>
<dbReference type="PROSITE" id="PS01244">
    <property type="entry name" value="ACONITASE_2"/>
    <property type="match status" value="1"/>
</dbReference>
<evidence type="ECO:0000256" key="4">
    <source>
        <dbReference type="ARBA" id="ARBA00022723"/>
    </source>
</evidence>
<dbReference type="SUPFAM" id="SSF53732">
    <property type="entry name" value="Aconitase iron-sulfur domain"/>
    <property type="match status" value="1"/>
</dbReference>